<dbReference type="Proteomes" id="UP000799778">
    <property type="component" value="Unassembled WGS sequence"/>
</dbReference>
<dbReference type="InterPro" id="IPR036291">
    <property type="entry name" value="NAD(P)-bd_dom_sf"/>
</dbReference>
<reference evidence="3" key="1">
    <citation type="journal article" date="2020" name="Stud. Mycol.">
        <title>101 Dothideomycetes genomes: a test case for predicting lifestyles and emergence of pathogens.</title>
        <authorList>
            <person name="Haridas S."/>
            <person name="Albert R."/>
            <person name="Binder M."/>
            <person name="Bloem J."/>
            <person name="Labutti K."/>
            <person name="Salamov A."/>
            <person name="Andreopoulos B."/>
            <person name="Baker S."/>
            <person name="Barry K."/>
            <person name="Bills G."/>
            <person name="Bluhm B."/>
            <person name="Cannon C."/>
            <person name="Castanera R."/>
            <person name="Culley D."/>
            <person name="Daum C."/>
            <person name="Ezra D."/>
            <person name="Gonzalez J."/>
            <person name="Henrissat B."/>
            <person name="Kuo A."/>
            <person name="Liang C."/>
            <person name="Lipzen A."/>
            <person name="Lutzoni F."/>
            <person name="Magnuson J."/>
            <person name="Mondo S."/>
            <person name="Nolan M."/>
            <person name="Ohm R."/>
            <person name="Pangilinan J."/>
            <person name="Park H.-J."/>
            <person name="Ramirez L."/>
            <person name="Alfaro M."/>
            <person name="Sun H."/>
            <person name="Tritt A."/>
            <person name="Yoshinaga Y."/>
            <person name="Zwiers L.-H."/>
            <person name="Turgeon B."/>
            <person name="Goodwin S."/>
            <person name="Spatafora J."/>
            <person name="Crous P."/>
            <person name="Grigoriev I."/>
        </authorList>
    </citation>
    <scope>NUCLEOTIDE SEQUENCE</scope>
    <source>
        <strain evidence="3">CBS 175.79</strain>
    </source>
</reference>
<gene>
    <name evidence="3" type="ORF">BU24DRAFT_421467</name>
</gene>
<evidence type="ECO:0000256" key="1">
    <source>
        <dbReference type="SAM" id="MobiDB-lite"/>
    </source>
</evidence>
<dbReference type="InterPro" id="IPR020843">
    <property type="entry name" value="ER"/>
</dbReference>
<sequence length="335" mass="36741">MRALIHTGEPRTLKIDNDHPEPTPSEHYTIRTRATALTREELTWPETLSQKTPVPGYDLSGVVLSTPTLPDGASTAANWKFKPGDEIYAMTTFVNKGNAREITEATEKELALKPKNLSWQEAATVPLSALSAWQALFDHCALEPVFNKDSNASASSTSTKNKGKRILITAASGSVGIWAVQLARLAGLEIVATCGPSNVKFVEGLGAHTVLDYTTVDLLQWVEEDRESRAFDIVLDCVGRKTLVDAWKCVRRNGRMVSVAEPADRKKPDQGVAEGVDSVWFIVKENPEQLAAIADLIERQECIAVVDSVYTLDQFEAAFERLEKGHARGKVVITL</sequence>
<feature type="region of interest" description="Disordered" evidence="1">
    <location>
        <begin position="1"/>
        <end position="26"/>
    </location>
</feature>
<dbReference type="GO" id="GO:0016491">
    <property type="term" value="F:oxidoreductase activity"/>
    <property type="evidence" value="ECO:0007669"/>
    <property type="project" value="InterPro"/>
</dbReference>
<feature type="compositionally biased region" description="Basic and acidic residues" evidence="1">
    <location>
        <begin position="8"/>
        <end position="21"/>
    </location>
</feature>
<dbReference type="OrthoDB" id="3509362at2759"/>
<evidence type="ECO:0000259" key="2">
    <source>
        <dbReference type="SMART" id="SM00829"/>
    </source>
</evidence>
<organism evidence="3 4">
    <name type="scientific">Aaosphaeria arxii CBS 175.79</name>
    <dbReference type="NCBI Taxonomy" id="1450172"/>
    <lineage>
        <taxon>Eukaryota</taxon>
        <taxon>Fungi</taxon>
        <taxon>Dikarya</taxon>
        <taxon>Ascomycota</taxon>
        <taxon>Pezizomycotina</taxon>
        <taxon>Dothideomycetes</taxon>
        <taxon>Pleosporomycetidae</taxon>
        <taxon>Pleosporales</taxon>
        <taxon>Pleosporales incertae sedis</taxon>
        <taxon>Aaosphaeria</taxon>
    </lineage>
</organism>
<dbReference type="Gene3D" id="3.40.50.720">
    <property type="entry name" value="NAD(P)-binding Rossmann-like Domain"/>
    <property type="match status" value="1"/>
</dbReference>
<dbReference type="SUPFAM" id="SSF51735">
    <property type="entry name" value="NAD(P)-binding Rossmann-fold domains"/>
    <property type="match status" value="1"/>
</dbReference>
<keyword evidence="4" id="KW-1185">Reference proteome</keyword>
<evidence type="ECO:0000313" key="3">
    <source>
        <dbReference type="EMBL" id="KAF2018483.1"/>
    </source>
</evidence>
<dbReference type="GeneID" id="54285133"/>
<dbReference type="PANTHER" id="PTHR11695">
    <property type="entry name" value="ALCOHOL DEHYDROGENASE RELATED"/>
    <property type="match status" value="1"/>
</dbReference>
<dbReference type="Gene3D" id="3.90.180.10">
    <property type="entry name" value="Medium-chain alcohol dehydrogenases, catalytic domain"/>
    <property type="match status" value="1"/>
</dbReference>
<dbReference type="Pfam" id="PF13602">
    <property type="entry name" value="ADH_zinc_N_2"/>
    <property type="match status" value="1"/>
</dbReference>
<dbReference type="InterPro" id="IPR011032">
    <property type="entry name" value="GroES-like_sf"/>
</dbReference>
<dbReference type="SUPFAM" id="SSF50129">
    <property type="entry name" value="GroES-like"/>
    <property type="match status" value="1"/>
</dbReference>
<dbReference type="SMART" id="SM00829">
    <property type="entry name" value="PKS_ER"/>
    <property type="match status" value="1"/>
</dbReference>
<dbReference type="GO" id="GO:0005739">
    <property type="term" value="C:mitochondrion"/>
    <property type="evidence" value="ECO:0007669"/>
    <property type="project" value="TreeGrafter"/>
</dbReference>
<accession>A0A6A5XZY1</accession>
<evidence type="ECO:0000313" key="4">
    <source>
        <dbReference type="Proteomes" id="UP000799778"/>
    </source>
</evidence>
<dbReference type="EMBL" id="ML978068">
    <property type="protein sequence ID" value="KAF2018483.1"/>
    <property type="molecule type" value="Genomic_DNA"/>
</dbReference>
<protein>
    <submittedName>
        <fullName evidence="3">Zinc-binding oxidoreductase</fullName>
    </submittedName>
</protein>
<dbReference type="PANTHER" id="PTHR11695:SF647">
    <property type="entry name" value="ENOYL REDUCTASE (ER) DOMAIN-CONTAINING PROTEIN"/>
    <property type="match status" value="1"/>
</dbReference>
<dbReference type="RefSeq" id="XP_033386822.1">
    <property type="nucleotide sequence ID" value="XM_033527736.1"/>
</dbReference>
<feature type="domain" description="Enoyl reductase (ER)" evidence="2">
    <location>
        <begin position="8"/>
        <end position="333"/>
    </location>
</feature>
<proteinExistence type="predicted"/>
<name>A0A6A5XZY1_9PLEO</name>
<dbReference type="AlphaFoldDB" id="A0A6A5XZY1"/>
<dbReference type="InterPro" id="IPR050700">
    <property type="entry name" value="YIM1/Zinc_Alcohol_DH_Fams"/>
</dbReference>
<dbReference type="CDD" id="cd05289">
    <property type="entry name" value="MDR_like_2"/>
    <property type="match status" value="1"/>
</dbReference>